<organism evidence="1 2">
    <name type="scientific">Aquarana catesbeiana</name>
    <name type="common">American bullfrog</name>
    <name type="synonym">Rana catesbeiana</name>
    <dbReference type="NCBI Taxonomy" id="8400"/>
    <lineage>
        <taxon>Eukaryota</taxon>
        <taxon>Metazoa</taxon>
        <taxon>Chordata</taxon>
        <taxon>Craniata</taxon>
        <taxon>Vertebrata</taxon>
        <taxon>Euteleostomi</taxon>
        <taxon>Amphibia</taxon>
        <taxon>Batrachia</taxon>
        <taxon>Anura</taxon>
        <taxon>Neobatrachia</taxon>
        <taxon>Ranoidea</taxon>
        <taxon>Ranidae</taxon>
        <taxon>Aquarana</taxon>
    </lineage>
</organism>
<protein>
    <submittedName>
        <fullName evidence="1">Uncharacterized protein</fullName>
    </submittedName>
</protein>
<name>A0A2G9RET1_AQUCT</name>
<sequence length="50" mass="5406">IIPIEGSQKVNGEPQKSFAEILPEIIISKELSLLSGGENNRTSGFINLHS</sequence>
<dbReference type="Proteomes" id="UP000228934">
    <property type="component" value="Unassembled WGS sequence"/>
</dbReference>
<dbReference type="Gene3D" id="3.30.200.20">
    <property type="entry name" value="Phosphorylase Kinase, domain 1"/>
    <property type="match status" value="1"/>
</dbReference>
<feature type="non-terminal residue" evidence="1">
    <location>
        <position position="1"/>
    </location>
</feature>
<evidence type="ECO:0000313" key="1">
    <source>
        <dbReference type="EMBL" id="PIO25761.1"/>
    </source>
</evidence>
<proteinExistence type="predicted"/>
<accession>A0A2G9RET1</accession>
<reference evidence="2" key="1">
    <citation type="journal article" date="2017" name="Nat. Commun.">
        <title>The North American bullfrog draft genome provides insight into hormonal regulation of long noncoding RNA.</title>
        <authorList>
            <person name="Hammond S.A."/>
            <person name="Warren R.L."/>
            <person name="Vandervalk B.P."/>
            <person name="Kucuk E."/>
            <person name="Khan H."/>
            <person name="Gibb E.A."/>
            <person name="Pandoh P."/>
            <person name="Kirk H."/>
            <person name="Zhao Y."/>
            <person name="Jones M."/>
            <person name="Mungall A.J."/>
            <person name="Coope R."/>
            <person name="Pleasance S."/>
            <person name="Moore R.A."/>
            <person name="Holt R.A."/>
            <person name="Round J.M."/>
            <person name="Ohora S."/>
            <person name="Walle B.V."/>
            <person name="Veldhoen N."/>
            <person name="Helbing C.C."/>
            <person name="Birol I."/>
        </authorList>
    </citation>
    <scope>NUCLEOTIDE SEQUENCE [LARGE SCALE GENOMIC DNA]</scope>
</reference>
<keyword evidence="2" id="KW-1185">Reference proteome</keyword>
<dbReference type="EMBL" id="KV946673">
    <property type="protein sequence ID" value="PIO25761.1"/>
    <property type="molecule type" value="Genomic_DNA"/>
</dbReference>
<gene>
    <name evidence="1" type="ORF">AB205_0111440</name>
</gene>
<dbReference type="AlphaFoldDB" id="A0A2G9RET1"/>
<dbReference type="OrthoDB" id="21018at2759"/>
<evidence type="ECO:0000313" key="2">
    <source>
        <dbReference type="Proteomes" id="UP000228934"/>
    </source>
</evidence>